<reference evidence="2" key="1">
    <citation type="journal article" date="2014" name="Proc. Natl. Acad. Sci. U.S.A.">
        <title>Extensive sampling of basidiomycete genomes demonstrates inadequacy of the white-rot/brown-rot paradigm for wood decay fungi.</title>
        <authorList>
            <person name="Riley R."/>
            <person name="Salamov A.A."/>
            <person name="Brown D.W."/>
            <person name="Nagy L.G."/>
            <person name="Floudas D."/>
            <person name="Held B.W."/>
            <person name="Levasseur A."/>
            <person name="Lombard V."/>
            <person name="Morin E."/>
            <person name="Otillar R."/>
            <person name="Lindquist E.A."/>
            <person name="Sun H."/>
            <person name="LaButti K.M."/>
            <person name="Schmutz J."/>
            <person name="Jabbour D."/>
            <person name="Luo H."/>
            <person name="Baker S.E."/>
            <person name="Pisabarro A.G."/>
            <person name="Walton J.D."/>
            <person name="Blanchette R.A."/>
            <person name="Henrissat B."/>
            <person name="Martin F."/>
            <person name="Cullen D."/>
            <person name="Hibbett D.S."/>
            <person name="Grigoriev I.V."/>
        </authorList>
    </citation>
    <scope>NUCLEOTIDE SEQUENCE [LARGE SCALE GENOMIC DNA]</scope>
    <source>
        <strain evidence="2">MUCL 33604</strain>
    </source>
</reference>
<keyword evidence="2" id="KW-1185">Reference proteome</keyword>
<organism evidence="1 2">
    <name type="scientific">Jaapia argillacea MUCL 33604</name>
    <dbReference type="NCBI Taxonomy" id="933084"/>
    <lineage>
        <taxon>Eukaryota</taxon>
        <taxon>Fungi</taxon>
        <taxon>Dikarya</taxon>
        <taxon>Basidiomycota</taxon>
        <taxon>Agaricomycotina</taxon>
        <taxon>Agaricomycetes</taxon>
        <taxon>Agaricomycetidae</taxon>
        <taxon>Jaapiales</taxon>
        <taxon>Jaapiaceae</taxon>
        <taxon>Jaapia</taxon>
    </lineage>
</organism>
<dbReference type="SUPFAM" id="SSF52047">
    <property type="entry name" value="RNI-like"/>
    <property type="match status" value="1"/>
</dbReference>
<dbReference type="EMBL" id="KL197794">
    <property type="protein sequence ID" value="KDQ49216.1"/>
    <property type="molecule type" value="Genomic_DNA"/>
</dbReference>
<accession>A0A067PFF4</accession>
<dbReference type="STRING" id="933084.A0A067PFF4"/>
<sequence>MLRFWPVKRNPVKRPTPIISGLDRCPPEICEYIFSFACTDDGTTARSLSLVSRYIYQTSTIYRYQTISVMGVDKMLSLCVALEKTPLPRRPVRHLFATHHKIPANASSRPLSRRFTVDLIYGKSSLTQMATSIKDKHEEPTNLQTFRAVVRLLGLVSSTLETLTIVMPSKTQGFAIPLPLHRLTALTELSIYGMFGSHTAWIPELSYTLPKLQRLHIAGPDTNQYQTPWLVRLAPALTHLRLTGVEGGRGVHIPSILEDILALPHSPHNYFPSKPYPRHPAIERIIVQYRIPPLRLQSDFEHSLFLGSLVVLQSIINEYAHDDVVALKPQLWHDDTRRQVMEAKELWVSRVQGGLGCWDEGDQMDLHI</sequence>
<dbReference type="InParanoid" id="A0A067PFF4"/>
<protein>
    <submittedName>
        <fullName evidence="1">Uncharacterized protein</fullName>
    </submittedName>
</protein>
<dbReference type="HOGENOM" id="CLU_041942_1_0_1"/>
<gene>
    <name evidence="1" type="ORF">JAAARDRAFT_662528</name>
</gene>
<proteinExistence type="predicted"/>
<dbReference type="AlphaFoldDB" id="A0A067PFF4"/>
<evidence type="ECO:0000313" key="1">
    <source>
        <dbReference type="EMBL" id="KDQ49216.1"/>
    </source>
</evidence>
<dbReference type="Proteomes" id="UP000027265">
    <property type="component" value="Unassembled WGS sequence"/>
</dbReference>
<dbReference type="OrthoDB" id="3256367at2759"/>
<evidence type="ECO:0000313" key="2">
    <source>
        <dbReference type="Proteomes" id="UP000027265"/>
    </source>
</evidence>
<name>A0A067PFF4_9AGAM</name>